<dbReference type="OrthoDB" id="2618743at2"/>
<sequence length="111" mass="13430">MIKIHTLKNLQQRDVFEFMRGDYKHEHWHESSIFLTEEAFAFLYLHIYEVLPNFNYFGPNSVNLEQWNQIAFIACTLNNSMNIDFIRFFNKIDDWVQKNFKEHTCFSICGP</sequence>
<evidence type="ECO:0000313" key="2">
    <source>
        <dbReference type="Proteomes" id="UP000037326"/>
    </source>
</evidence>
<dbReference type="RefSeq" id="WP_049665001.1">
    <property type="nucleotide sequence ID" value="NZ_LFXJ01000005.1"/>
</dbReference>
<dbReference type="GeneID" id="96598123"/>
<reference evidence="2" key="1">
    <citation type="submission" date="2015-07" db="EMBL/GenBank/DDBJ databases">
        <authorList>
            <consortium name="Consortium for Microbial Forensics and Genomics (microFORGE)"/>
            <person name="Knight B.M."/>
            <person name="Roberts D.P."/>
            <person name="Lin D."/>
            <person name="Hari K."/>
            <person name="Fletcher J."/>
            <person name="Melcher U."/>
            <person name="Blagden T."/>
            <person name="Winegar R.A."/>
        </authorList>
    </citation>
    <scope>NUCLEOTIDE SEQUENCE [LARGE SCALE GENOMIC DNA]</scope>
    <source>
        <strain evidence="2">DSM 23493</strain>
    </source>
</reference>
<dbReference type="AlphaFoldDB" id="A0A0K9FD34"/>
<proteinExistence type="predicted"/>
<evidence type="ECO:0000313" key="1">
    <source>
        <dbReference type="EMBL" id="KMY32016.1"/>
    </source>
</evidence>
<comment type="caution">
    <text evidence="1">The sequence shown here is derived from an EMBL/GenBank/DDBJ whole genome shotgun (WGS) entry which is preliminary data.</text>
</comment>
<protein>
    <submittedName>
        <fullName evidence="1">Uncharacterized protein</fullName>
    </submittedName>
</protein>
<dbReference type="Proteomes" id="UP000037326">
    <property type="component" value="Unassembled WGS sequence"/>
</dbReference>
<accession>A0A0K9FD34</accession>
<gene>
    <name evidence="1" type="ORF">ACZ11_07535</name>
</gene>
<dbReference type="EMBL" id="LFXJ01000005">
    <property type="protein sequence ID" value="KMY32016.1"/>
    <property type="molecule type" value="Genomic_DNA"/>
</dbReference>
<dbReference type="PATRIC" id="fig|582475.4.peg.1016"/>
<organism evidence="1 2">
    <name type="scientific">Lysinibacillus xylanilyticus</name>
    <dbReference type="NCBI Taxonomy" id="582475"/>
    <lineage>
        <taxon>Bacteria</taxon>
        <taxon>Bacillati</taxon>
        <taxon>Bacillota</taxon>
        <taxon>Bacilli</taxon>
        <taxon>Bacillales</taxon>
        <taxon>Bacillaceae</taxon>
        <taxon>Lysinibacillus</taxon>
    </lineage>
</organism>
<name>A0A0K9FD34_9BACI</name>